<dbReference type="PRINTS" id="PR00081">
    <property type="entry name" value="GDHRDH"/>
</dbReference>
<dbReference type="InterPro" id="IPR002347">
    <property type="entry name" value="SDR_fam"/>
</dbReference>
<keyword evidence="2" id="KW-0521">NADP</keyword>
<dbReference type="Proteomes" id="UP000054342">
    <property type="component" value="Unassembled WGS sequence"/>
</dbReference>
<gene>
    <name evidence="4" type="ORF">PV05_09968</name>
</gene>
<evidence type="ECO:0000313" key="5">
    <source>
        <dbReference type="Proteomes" id="UP000054342"/>
    </source>
</evidence>
<organism evidence="4 5">
    <name type="scientific">Exophiala xenobiotica</name>
    <dbReference type="NCBI Taxonomy" id="348802"/>
    <lineage>
        <taxon>Eukaryota</taxon>
        <taxon>Fungi</taxon>
        <taxon>Dikarya</taxon>
        <taxon>Ascomycota</taxon>
        <taxon>Pezizomycotina</taxon>
        <taxon>Eurotiomycetes</taxon>
        <taxon>Chaetothyriomycetidae</taxon>
        <taxon>Chaetothyriales</taxon>
        <taxon>Herpotrichiellaceae</taxon>
        <taxon>Exophiala</taxon>
    </lineage>
</organism>
<dbReference type="STRING" id="348802.A0A0D2BG74"/>
<evidence type="ECO:0000256" key="2">
    <source>
        <dbReference type="ARBA" id="ARBA00022857"/>
    </source>
</evidence>
<dbReference type="SUPFAM" id="SSF51735">
    <property type="entry name" value="NAD(P)-binding Rossmann-fold domains"/>
    <property type="match status" value="1"/>
</dbReference>
<protein>
    <submittedName>
        <fullName evidence="4">Uncharacterized protein</fullName>
    </submittedName>
</protein>
<dbReference type="InterPro" id="IPR036291">
    <property type="entry name" value="NAD(P)-bd_dom_sf"/>
</dbReference>
<dbReference type="Gene3D" id="3.40.50.720">
    <property type="entry name" value="NAD(P)-binding Rossmann-like Domain"/>
    <property type="match status" value="1"/>
</dbReference>
<dbReference type="FunFam" id="3.40.50.720:FF:000090">
    <property type="entry name" value="NADP-dependent mannitol dehydrogenase"/>
    <property type="match status" value="1"/>
</dbReference>
<accession>A0A0D2BG74</accession>
<sequence length="293" mass="31916">MPPYVSRAALLRNQLAASSNVRRRFTHNMPRTLPIFSLEGKTCVVTGASQGLGAQILAAFALSGAKGAVVDLSKESADETVKNLKQEVTDAGLPEPEIKSYECNTASEETVTKTWDQIVKDFKRVDVLVTNAGSAGGSAAEDYDFKEWQKLLDVNVNGTFLFARAAGKHMIEEGIKGNIIMVSSMSGSIVNRPQKQSAYNVSKAAVSHMMRSMATEWGEHGIRVNALSPGYIDTAKTQGEEMEKMSKEWVDMIPLHRIAKPEEFRGTVVWMASDASSYLTGSDIIVDGGYTAW</sequence>
<dbReference type="EMBL" id="KN847322">
    <property type="protein sequence ID" value="KIW51226.1"/>
    <property type="molecule type" value="Genomic_DNA"/>
</dbReference>
<dbReference type="HOGENOM" id="CLU_010194_1_1_1"/>
<dbReference type="PROSITE" id="PS00061">
    <property type="entry name" value="ADH_SHORT"/>
    <property type="match status" value="1"/>
</dbReference>
<proteinExistence type="inferred from homology"/>
<dbReference type="Pfam" id="PF13561">
    <property type="entry name" value="adh_short_C2"/>
    <property type="match status" value="1"/>
</dbReference>
<dbReference type="InterPro" id="IPR020904">
    <property type="entry name" value="Sc_DH/Rdtase_CS"/>
</dbReference>
<dbReference type="GeneID" id="25331876"/>
<comment type="similarity">
    <text evidence="1">Belongs to the short-chain dehydrogenases/reductases (SDR) family.</text>
</comment>
<dbReference type="OrthoDB" id="4116693at2759"/>
<dbReference type="PRINTS" id="PR00080">
    <property type="entry name" value="SDRFAMILY"/>
</dbReference>
<dbReference type="PANTHER" id="PTHR43008">
    <property type="entry name" value="BENZIL REDUCTASE"/>
    <property type="match status" value="1"/>
</dbReference>
<dbReference type="AlphaFoldDB" id="A0A0D2BG74"/>
<dbReference type="GO" id="GO:0050664">
    <property type="term" value="F:oxidoreductase activity, acting on NAD(P)H, oxygen as acceptor"/>
    <property type="evidence" value="ECO:0007669"/>
    <property type="project" value="TreeGrafter"/>
</dbReference>
<reference evidence="4 5" key="1">
    <citation type="submission" date="2015-01" db="EMBL/GenBank/DDBJ databases">
        <title>The Genome Sequence of Exophiala xenobiotica CBS118157.</title>
        <authorList>
            <consortium name="The Broad Institute Genomics Platform"/>
            <person name="Cuomo C."/>
            <person name="de Hoog S."/>
            <person name="Gorbushina A."/>
            <person name="Stielow B."/>
            <person name="Teixiera M."/>
            <person name="Abouelleil A."/>
            <person name="Chapman S.B."/>
            <person name="Priest M."/>
            <person name="Young S.K."/>
            <person name="Wortman J."/>
            <person name="Nusbaum C."/>
            <person name="Birren B."/>
        </authorList>
    </citation>
    <scope>NUCLEOTIDE SEQUENCE [LARGE SCALE GENOMIC DNA]</scope>
    <source>
        <strain evidence="4 5">CBS 118157</strain>
    </source>
</reference>
<dbReference type="RefSeq" id="XP_013311810.1">
    <property type="nucleotide sequence ID" value="XM_013456356.1"/>
</dbReference>
<evidence type="ECO:0000256" key="1">
    <source>
        <dbReference type="ARBA" id="ARBA00006484"/>
    </source>
</evidence>
<keyword evidence="3" id="KW-0560">Oxidoreductase</keyword>
<dbReference type="GO" id="GO:0050085">
    <property type="term" value="F:mannitol 2-dehydrogenase (NADP+) activity"/>
    <property type="evidence" value="ECO:0007669"/>
    <property type="project" value="UniProtKB-ARBA"/>
</dbReference>
<keyword evidence="5" id="KW-1185">Reference proteome</keyword>
<evidence type="ECO:0000256" key="3">
    <source>
        <dbReference type="ARBA" id="ARBA00023002"/>
    </source>
</evidence>
<dbReference type="GO" id="GO:0019594">
    <property type="term" value="P:mannitol metabolic process"/>
    <property type="evidence" value="ECO:0007669"/>
    <property type="project" value="UniProtKB-ARBA"/>
</dbReference>
<name>A0A0D2BG74_9EURO</name>
<dbReference type="PANTHER" id="PTHR43008:SF14">
    <property type="entry name" value="DEHYDROGENASE ARBD, PUTATIVE-RELATED"/>
    <property type="match status" value="1"/>
</dbReference>
<evidence type="ECO:0000313" key="4">
    <source>
        <dbReference type="EMBL" id="KIW51226.1"/>
    </source>
</evidence>